<dbReference type="VEuPathDB" id="FungiDB:P174DRAFT_464677"/>
<keyword evidence="4" id="KW-1185">Reference proteome</keyword>
<comment type="similarity">
    <text evidence="1">Belongs to the tryptophan dimethylallyltransferase family.</text>
</comment>
<evidence type="ECO:0000313" key="3">
    <source>
        <dbReference type="EMBL" id="PKX88945.1"/>
    </source>
</evidence>
<dbReference type="Proteomes" id="UP000234474">
    <property type="component" value="Unassembled WGS sequence"/>
</dbReference>
<accession>A0A2I1BU89</accession>
<organism evidence="3 4">
    <name type="scientific">Aspergillus novofumigatus (strain IBT 16806)</name>
    <dbReference type="NCBI Taxonomy" id="1392255"/>
    <lineage>
        <taxon>Eukaryota</taxon>
        <taxon>Fungi</taxon>
        <taxon>Dikarya</taxon>
        <taxon>Ascomycota</taxon>
        <taxon>Pezizomycotina</taxon>
        <taxon>Eurotiomycetes</taxon>
        <taxon>Eurotiomycetidae</taxon>
        <taxon>Eurotiales</taxon>
        <taxon>Aspergillaceae</taxon>
        <taxon>Aspergillus</taxon>
        <taxon>Aspergillus subgen. Fumigati</taxon>
    </lineage>
</organism>
<dbReference type="GO" id="GO:0016765">
    <property type="term" value="F:transferase activity, transferring alkyl or aryl (other than methyl) groups"/>
    <property type="evidence" value="ECO:0007669"/>
    <property type="project" value="InterPro"/>
</dbReference>
<proteinExistence type="inferred from homology"/>
<dbReference type="GO" id="GO:0009820">
    <property type="term" value="P:alkaloid metabolic process"/>
    <property type="evidence" value="ECO:0007669"/>
    <property type="project" value="InterPro"/>
</dbReference>
<reference evidence="4" key="1">
    <citation type="journal article" date="2018" name="Proc. Natl. Acad. Sci. U.S.A.">
        <title>Linking secondary metabolites to gene clusters through genome sequencing of six diverse Aspergillus species.</title>
        <authorList>
            <person name="Kaerboelling I."/>
            <person name="Vesth T.C."/>
            <person name="Frisvad J.C."/>
            <person name="Nybo J.L."/>
            <person name="Theobald S."/>
            <person name="Kuo A."/>
            <person name="Bowyer P."/>
            <person name="Matsuda Y."/>
            <person name="Mondo S."/>
            <person name="Lyhne E.K."/>
            <person name="Kogle M.E."/>
            <person name="Clum A."/>
            <person name="Lipzen A."/>
            <person name="Salamov A."/>
            <person name="Ngan C.Y."/>
            <person name="Daum C."/>
            <person name="Chiniquy J."/>
            <person name="Barry K."/>
            <person name="LaButti K."/>
            <person name="Haridas S."/>
            <person name="Simmons B.A."/>
            <person name="Magnuson J.K."/>
            <person name="Mortensen U.H."/>
            <person name="Larsen T.O."/>
            <person name="Grigoriev I.V."/>
            <person name="Baker S.E."/>
            <person name="Andersen M.R."/>
        </authorList>
    </citation>
    <scope>NUCLEOTIDE SEQUENCE [LARGE SCALE GENOMIC DNA]</scope>
    <source>
        <strain evidence="4">IBT 16806</strain>
    </source>
</reference>
<name>A0A2I1BU89_ASPN1</name>
<dbReference type="InterPro" id="IPR017795">
    <property type="entry name" value="ABBA_NscD-like"/>
</dbReference>
<dbReference type="EMBL" id="MSZS01000011">
    <property type="protein sequence ID" value="PKX88945.1"/>
    <property type="molecule type" value="Genomic_DNA"/>
</dbReference>
<comment type="caution">
    <text evidence="3">The sequence shown here is derived from an EMBL/GenBank/DDBJ whole genome shotgun (WGS) entry which is preliminary data.</text>
</comment>
<dbReference type="RefSeq" id="XP_024677540.1">
    <property type="nucleotide sequence ID" value="XM_024830430.1"/>
</dbReference>
<sequence length="268" mass="30365">MQRDDTESTSESLPAYDTLTKCFTFSGIDQHEWWTKTAPTLGKLLRDAKYDPCQQLQYLYLFGMHIIPMLGPFPNARPGLYRSILGGLGCLEFNQNFTQLLRTVRIAFEPTTLSRLKCLSPHLITESVLALDLKGVRKVDHDGVFGDLLSLIEHFLRSAPSSLSVFYLSCDLSAPRNTRFKIYITEFQVGSEQISYIWTLGGTLQDPEMLTGLRMLGELLGDPPHLLPLLFNFEILPHKPLPQVKIYVSLTGINDMTITDIWGWAEHT</sequence>
<dbReference type="PANTHER" id="PTHR40627">
    <property type="entry name" value="INDOLE PRENYLTRANSFERASE TDIB-RELATED"/>
    <property type="match status" value="1"/>
</dbReference>
<gene>
    <name evidence="3" type="ORF">P174DRAFT_464677</name>
</gene>
<protein>
    <recommendedName>
        <fullName evidence="5">Dimethylallyl tryptophan synthase</fullName>
    </recommendedName>
</protein>
<dbReference type="AlphaFoldDB" id="A0A2I1BU89"/>
<dbReference type="GeneID" id="36537756"/>
<evidence type="ECO:0000256" key="2">
    <source>
        <dbReference type="ARBA" id="ARBA00022679"/>
    </source>
</evidence>
<keyword evidence="2" id="KW-0808">Transferase</keyword>
<evidence type="ECO:0000256" key="1">
    <source>
        <dbReference type="ARBA" id="ARBA00010209"/>
    </source>
</evidence>
<evidence type="ECO:0008006" key="5">
    <source>
        <dbReference type="Google" id="ProtNLM"/>
    </source>
</evidence>
<evidence type="ECO:0000313" key="4">
    <source>
        <dbReference type="Proteomes" id="UP000234474"/>
    </source>
</evidence>
<dbReference type="Pfam" id="PF11991">
    <property type="entry name" value="Trp_DMAT"/>
    <property type="match status" value="2"/>
</dbReference>
<dbReference type="OrthoDB" id="5392033at2759"/>
<dbReference type="PANTHER" id="PTHR40627:SF3">
    <property type="entry name" value="PRENYLTRANSFERASE ASQH2-RELATED"/>
    <property type="match status" value="1"/>
</dbReference>